<name>A0A934TMC4_9RHOB</name>
<evidence type="ECO:0000313" key="3">
    <source>
        <dbReference type="Proteomes" id="UP000706333"/>
    </source>
</evidence>
<reference evidence="2" key="2">
    <citation type="journal article" date="2020" name="Microorganisms">
        <title>Osmotic Adaptation and Compatible Solute Biosynthesis of Phototrophic Bacteria as Revealed from Genome Analyses.</title>
        <authorList>
            <person name="Imhoff J.F."/>
            <person name="Rahn T."/>
            <person name="Kunzel S."/>
            <person name="Keller A."/>
            <person name="Neulinger S.C."/>
        </authorList>
    </citation>
    <scope>NUCLEOTIDE SEQUENCE</scope>
    <source>
        <strain evidence="2">LMG 28126</strain>
    </source>
</reference>
<keyword evidence="3" id="KW-1185">Reference proteome</keyword>
<gene>
    <name evidence="2" type="ORF">CCR87_12610</name>
</gene>
<proteinExistence type="predicted"/>
<reference evidence="2" key="1">
    <citation type="submission" date="2017-05" db="EMBL/GenBank/DDBJ databases">
        <authorList>
            <person name="Imhoff J.F."/>
            <person name="Rahn T."/>
            <person name="Kuenzel S."/>
            <person name="Neulinger S.C."/>
        </authorList>
    </citation>
    <scope>NUCLEOTIDE SEQUENCE</scope>
    <source>
        <strain evidence="2">LMG 28126</strain>
    </source>
</reference>
<comment type="caution">
    <text evidence="2">The sequence shown here is derived from an EMBL/GenBank/DDBJ whole genome shotgun (WGS) entry which is preliminary data.</text>
</comment>
<organism evidence="2 3">
    <name type="scientific">Rhodobaculum claviforme</name>
    <dbReference type="NCBI Taxonomy" id="1549854"/>
    <lineage>
        <taxon>Bacteria</taxon>
        <taxon>Pseudomonadati</taxon>
        <taxon>Pseudomonadota</taxon>
        <taxon>Alphaproteobacteria</taxon>
        <taxon>Rhodobacterales</taxon>
        <taxon>Paracoccaceae</taxon>
        <taxon>Rhodobaculum</taxon>
    </lineage>
</organism>
<dbReference type="EMBL" id="NHSD01000292">
    <property type="protein sequence ID" value="MBK5928161.1"/>
    <property type="molecule type" value="Genomic_DNA"/>
</dbReference>
<evidence type="ECO:0000256" key="1">
    <source>
        <dbReference type="SAM" id="MobiDB-lite"/>
    </source>
</evidence>
<accession>A0A934TMC4</accession>
<dbReference type="RefSeq" id="WP_201157913.1">
    <property type="nucleotide sequence ID" value="NZ_NHSD01000292.1"/>
</dbReference>
<feature type="region of interest" description="Disordered" evidence="1">
    <location>
        <begin position="65"/>
        <end position="95"/>
    </location>
</feature>
<sequence>MLGILFLVAVALVALVVVQSVRQGRRFIRAALFLHELEGGRPKDSANAAANLLFSPESSASADAHAAQIADARRKRTSETQAQVIGAARDRGFEG</sequence>
<dbReference type="Proteomes" id="UP000706333">
    <property type="component" value="Unassembled WGS sequence"/>
</dbReference>
<dbReference type="AlphaFoldDB" id="A0A934TMC4"/>
<evidence type="ECO:0000313" key="2">
    <source>
        <dbReference type="EMBL" id="MBK5928161.1"/>
    </source>
</evidence>
<protein>
    <submittedName>
        <fullName evidence="2">Uncharacterized protein</fullName>
    </submittedName>
</protein>